<dbReference type="EMBL" id="FNWL01000001">
    <property type="protein sequence ID" value="SEH11718.1"/>
    <property type="molecule type" value="Genomic_DNA"/>
</dbReference>
<evidence type="ECO:0000313" key="3">
    <source>
        <dbReference type="Proteomes" id="UP000199112"/>
    </source>
</evidence>
<feature type="region of interest" description="Disordered" evidence="1">
    <location>
        <begin position="31"/>
        <end position="78"/>
    </location>
</feature>
<accession>A0A1H6FNK8</accession>
<sequence>MGGRFSCIDSLPYLTTRCWICIDEQRYYRVTPPTTPPVGRSPGRSGWQLSRPTSEGRVRRDPCRETRGRHRCPYSGYDPRRADRRNDAVYFDAERSVQRRRRGEASDVVIQGAFGDVRAYTIYVWLPVQRLAEWAGLEVPSGIREPGKPSPLANRTKRMTSRSARQRGVRTTIPIRTARCRVHGSDRPCERTGG</sequence>
<organism evidence="2 3">
    <name type="scientific">Natronorubrum sediminis</name>
    <dbReference type="NCBI Taxonomy" id="640943"/>
    <lineage>
        <taxon>Archaea</taxon>
        <taxon>Methanobacteriati</taxon>
        <taxon>Methanobacteriota</taxon>
        <taxon>Stenosarchaea group</taxon>
        <taxon>Halobacteria</taxon>
        <taxon>Halobacteriales</taxon>
        <taxon>Natrialbaceae</taxon>
        <taxon>Natronorubrum</taxon>
    </lineage>
</organism>
<feature type="compositionally biased region" description="Basic and acidic residues" evidence="1">
    <location>
        <begin position="54"/>
        <end position="66"/>
    </location>
</feature>
<keyword evidence="3" id="KW-1185">Reference proteome</keyword>
<proteinExistence type="predicted"/>
<evidence type="ECO:0000313" key="2">
    <source>
        <dbReference type="EMBL" id="SEH11718.1"/>
    </source>
</evidence>
<gene>
    <name evidence="2" type="ORF">SAMN04487967_0481</name>
</gene>
<dbReference type="AlphaFoldDB" id="A0A1H6FNK8"/>
<evidence type="ECO:0000256" key="1">
    <source>
        <dbReference type="SAM" id="MobiDB-lite"/>
    </source>
</evidence>
<reference evidence="3" key="1">
    <citation type="submission" date="2016-10" db="EMBL/GenBank/DDBJ databases">
        <authorList>
            <person name="Varghese N."/>
            <person name="Submissions S."/>
        </authorList>
    </citation>
    <scope>NUCLEOTIDE SEQUENCE [LARGE SCALE GENOMIC DNA]</scope>
    <source>
        <strain evidence="3">CGMCC 1.8981</strain>
    </source>
</reference>
<dbReference type="Proteomes" id="UP000199112">
    <property type="component" value="Unassembled WGS sequence"/>
</dbReference>
<feature type="region of interest" description="Disordered" evidence="1">
    <location>
        <begin position="144"/>
        <end position="168"/>
    </location>
</feature>
<name>A0A1H6FNK8_9EURY</name>
<feature type="compositionally biased region" description="Basic residues" evidence="1">
    <location>
        <begin position="155"/>
        <end position="168"/>
    </location>
</feature>
<protein>
    <submittedName>
        <fullName evidence="2">Uncharacterized protein</fullName>
    </submittedName>
</protein>